<accession>A0ABT5BY06</accession>
<organism evidence="3 4">
    <name type="scientific">Sorangium atrum</name>
    <dbReference type="NCBI Taxonomy" id="2995308"/>
    <lineage>
        <taxon>Bacteria</taxon>
        <taxon>Pseudomonadati</taxon>
        <taxon>Myxococcota</taxon>
        <taxon>Polyangia</taxon>
        <taxon>Polyangiales</taxon>
        <taxon>Polyangiaceae</taxon>
        <taxon>Sorangium</taxon>
    </lineage>
</organism>
<evidence type="ECO:0000313" key="4">
    <source>
        <dbReference type="Proteomes" id="UP001217485"/>
    </source>
</evidence>
<evidence type="ECO:0000259" key="2">
    <source>
        <dbReference type="Pfam" id="PF17482"/>
    </source>
</evidence>
<keyword evidence="4" id="KW-1185">Reference proteome</keyword>
<reference evidence="3 4" key="1">
    <citation type="submission" date="2023-01" db="EMBL/GenBank/DDBJ databases">
        <title>Minimal conservation of predation-associated metabolite biosynthetic gene clusters underscores biosynthetic potential of Myxococcota including descriptions for ten novel species: Archangium lansinium sp. nov., Myxococcus landrumus sp. nov., Nannocystis bai.</title>
        <authorList>
            <person name="Ahearne A."/>
            <person name="Stevens C."/>
            <person name="Dowd S."/>
        </authorList>
    </citation>
    <scope>NUCLEOTIDE SEQUENCE [LARGE SCALE GENOMIC DNA]</scope>
    <source>
        <strain evidence="3 4">WIWO2</strain>
    </source>
</reference>
<sequence length="511" mass="54185">MSMNVGINLLEVDGKATPSIQAAPTSVAGFIVRSKRGVPGKVRQVTSFADFRDYFGDYDKAAFGAYAVRGFFDNGGSLAYVTRAVATAASGSVTAATPATRDFPSAGAGATTAITVTAGYRGSPDPGAWGKGISVGITSNSDGTYNLAVQYNGVQVELWEKIKFGGVGAENPLKINDEVAGSKYIVVAIPSAATANPAPTASPAFAPLNSGGADDNLDASGRESDRVAELQKAVDNRVFDGVDVQLLCCPETHDAALVNAALTYCADRGDCMFVGHTAENADADAAKAYGQPLRGDKRYGAIYFPFIRVSDPLGGFRWIPPTGHVLGVYARTERERGIWKAPAGNAASVNNALDVKFAINDVKHTDLVKNGSVNAVRFIAGQGIVVDSSRTLSTNPLWLYVNVRLLFNFVKSSLKYGLRWVVQEPNDPTLWSKVKYNSVTPFLMGLWRRGAFGPGAPDKVFSVKVDGENNPPANIQQGIFNVEVYFYPSRPAETVIITVGQQEGGASASDR</sequence>
<dbReference type="Proteomes" id="UP001217485">
    <property type="component" value="Unassembled WGS sequence"/>
</dbReference>
<dbReference type="PANTHER" id="PTHR35861">
    <property type="match status" value="1"/>
</dbReference>
<dbReference type="Gene3D" id="3.40.50.11780">
    <property type="match status" value="2"/>
</dbReference>
<dbReference type="Pfam" id="PF17482">
    <property type="entry name" value="Phage_sheath_1C"/>
    <property type="match status" value="1"/>
</dbReference>
<dbReference type="EMBL" id="JAQNDK010000002">
    <property type="protein sequence ID" value="MDC0679039.1"/>
    <property type="molecule type" value="Genomic_DNA"/>
</dbReference>
<evidence type="ECO:0000256" key="1">
    <source>
        <dbReference type="ARBA" id="ARBA00008005"/>
    </source>
</evidence>
<dbReference type="InterPro" id="IPR020287">
    <property type="entry name" value="Tail_sheath_C"/>
</dbReference>
<comment type="caution">
    <text evidence="3">The sequence shown here is derived from an EMBL/GenBank/DDBJ whole genome shotgun (WGS) entry which is preliminary data.</text>
</comment>
<evidence type="ECO:0000313" key="3">
    <source>
        <dbReference type="EMBL" id="MDC0679039.1"/>
    </source>
</evidence>
<name>A0ABT5BY06_9BACT</name>
<dbReference type="PANTHER" id="PTHR35861:SF1">
    <property type="entry name" value="PHAGE TAIL SHEATH PROTEIN"/>
    <property type="match status" value="1"/>
</dbReference>
<comment type="similarity">
    <text evidence="1">Belongs to the myoviridae tail sheath protein family.</text>
</comment>
<proteinExistence type="inferred from homology"/>
<dbReference type="InterPro" id="IPR052042">
    <property type="entry name" value="Tail_sheath_structural"/>
</dbReference>
<feature type="domain" description="Tail sheath protein C-terminal" evidence="2">
    <location>
        <begin position="394"/>
        <end position="499"/>
    </location>
</feature>
<gene>
    <name evidence="3" type="ORF">POL72_14950</name>
</gene>
<protein>
    <submittedName>
        <fullName evidence="3">Phage tail sheath subtilisin-like domain-containing protein</fullName>
    </submittedName>
</protein>
<dbReference type="RefSeq" id="WP_272095972.1">
    <property type="nucleotide sequence ID" value="NZ_JAQNDK010000002.1"/>
</dbReference>